<evidence type="ECO:0000256" key="2">
    <source>
        <dbReference type="SAM" id="Phobius"/>
    </source>
</evidence>
<keyword evidence="2" id="KW-1133">Transmembrane helix</keyword>
<dbReference type="GO" id="GO:0022857">
    <property type="term" value="F:transmembrane transporter activity"/>
    <property type="evidence" value="ECO:0007669"/>
    <property type="project" value="InterPro"/>
</dbReference>
<feature type="transmembrane region" description="Helical" evidence="2">
    <location>
        <begin position="29"/>
        <end position="49"/>
    </location>
</feature>
<dbReference type="AlphaFoldDB" id="A7SU28"/>
<dbReference type="PhylomeDB" id="A7SU28"/>
<comment type="subcellular location">
    <subcellularLocation>
        <location evidence="1">Membrane</location>
        <topology evidence="1">Multi-pass membrane protein</topology>
    </subcellularLocation>
</comment>
<dbReference type="HOGENOM" id="CLU_1880626_0_0_1"/>
<feature type="domain" description="Major facilitator superfamily (MFS) profile" evidence="3">
    <location>
        <begin position="1"/>
        <end position="136"/>
    </location>
</feature>
<keyword evidence="2" id="KW-0812">Transmembrane</keyword>
<dbReference type="GO" id="GO:0016020">
    <property type="term" value="C:membrane"/>
    <property type="evidence" value="ECO:0007669"/>
    <property type="project" value="UniProtKB-SubCell"/>
</dbReference>
<feature type="non-terminal residue" evidence="4">
    <location>
        <position position="1"/>
    </location>
</feature>
<dbReference type="eggNOG" id="KOG2504">
    <property type="taxonomic scope" value="Eukaryota"/>
</dbReference>
<evidence type="ECO:0000259" key="3">
    <source>
        <dbReference type="PROSITE" id="PS50850"/>
    </source>
</evidence>
<dbReference type="OrthoDB" id="5968778at2759"/>
<keyword evidence="2" id="KW-0472">Membrane</keyword>
<protein>
    <recommendedName>
        <fullName evidence="3">Major facilitator superfamily (MFS) profile domain-containing protein</fullName>
    </recommendedName>
</protein>
<evidence type="ECO:0000313" key="5">
    <source>
        <dbReference type="Proteomes" id="UP000001593"/>
    </source>
</evidence>
<feature type="non-terminal residue" evidence="4">
    <location>
        <position position="136"/>
    </location>
</feature>
<proteinExistence type="predicted"/>
<dbReference type="EMBL" id="DS469806">
    <property type="protein sequence ID" value="EDO32799.1"/>
    <property type="molecule type" value="Genomic_DNA"/>
</dbReference>
<keyword evidence="5" id="KW-1185">Reference proteome</keyword>
<sequence>LLLGYISISAIFGKLLCGRVADIKASLRLYFFAVSTLGMAVGNIGVTAATGYGGLVAYAVLFGFFDGCFCVLVPLLISDIVGRDLMCAAFGSFYGFVAIPTTLGPPISGLLYDKFESYTVAFLSAALPMIMGTLLL</sequence>
<reference evidence="4 5" key="1">
    <citation type="journal article" date="2007" name="Science">
        <title>Sea anemone genome reveals ancestral eumetazoan gene repertoire and genomic organization.</title>
        <authorList>
            <person name="Putnam N.H."/>
            <person name="Srivastava M."/>
            <person name="Hellsten U."/>
            <person name="Dirks B."/>
            <person name="Chapman J."/>
            <person name="Salamov A."/>
            <person name="Terry A."/>
            <person name="Shapiro H."/>
            <person name="Lindquist E."/>
            <person name="Kapitonov V.V."/>
            <person name="Jurka J."/>
            <person name="Genikhovich G."/>
            <person name="Grigoriev I.V."/>
            <person name="Lucas S.M."/>
            <person name="Steele R.E."/>
            <person name="Finnerty J.R."/>
            <person name="Technau U."/>
            <person name="Martindale M.Q."/>
            <person name="Rokhsar D.S."/>
        </authorList>
    </citation>
    <scope>NUCLEOTIDE SEQUENCE [LARGE SCALE GENOMIC DNA]</scope>
    <source>
        <strain evidence="5">CH2 X CH6</strain>
    </source>
</reference>
<dbReference type="InParanoid" id="A7SU28"/>
<dbReference type="PANTHER" id="PTHR11360">
    <property type="entry name" value="MONOCARBOXYLATE TRANSPORTER"/>
    <property type="match status" value="1"/>
</dbReference>
<dbReference type="InterPro" id="IPR036259">
    <property type="entry name" value="MFS_trans_sf"/>
</dbReference>
<name>A7SU28_NEMVE</name>
<dbReference type="OMA" id="YRTEIPI"/>
<dbReference type="PANTHER" id="PTHR11360:SF251">
    <property type="entry name" value="MAJOR FACILITATOR SUPERFAMILY (MFS) PROFILE DOMAIN-CONTAINING PROTEIN"/>
    <property type="match status" value="1"/>
</dbReference>
<dbReference type="Proteomes" id="UP000001593">
    <property type="component" value="Unassembled WGS sequence"/>
</dbReference>
<dbReference type="PROSITE" id="PS50850">
    <property type="entry name" value="MFS"/>
    <property type="match status" value="1"/>
</dbReference>
<feature type="transmembrane region" description="Helical" evidence="2">
    <location>
        <begin position="85"/>
        <end position="103"/>
    </location>
</feature>
<feature type="transmembrane region" description="Helical" evidence="2">
    <location>
        <begin position="55"/>
        <end position="78"/>
    </location>
</feature>
<dbReference type="KEGG" id="nve:5503959"/>
<evidence type="ECO:0000256" key="1">
    <source>
        <dbReference type="ARBA" id="ARBA00004141"/>
    </source>
</evidence>
<dbReference type="InterPro" id="IPR011701">
    <property type="entry name" value="MFS"/>
</dbReference>
<dbReference type="Pfam" id="PF07690">
    <property type="entry name" value="MFS_1"/>
    <property type="match status" value="1"/>
</dbReference>
<dbReference type="SUPFAM" id="SSF103473">
    <property type="entry name" value="MFS general substrate transporter"/>
    <property type="match status" value="1"/>
</dbReference>
<organism evidence="4 5">
    <name type="scientific">Nematostella vectensis</name>
    <name type="common">Starlet sea anemone</name>
    <dbReference type="NCBI Taxonomy" id="45351"/>
    <lineage>
        <taxon>Eukaryota</taxon>
        <taxon>Metazoa</taxon>
        <taxon>Cnidaria</taxon>
        <taxon>Anthozoa</taxon>
        <taxon>Hexacorallia</taxon>
        <taxon>Actiniaria</taxon>
        <taxon>Edwardsiidae</taxon>
        <taxon>Nematostella</taxon>
    </lineage>
</organism>
<dbReference type="Gene3D" id="1.20.1250.20">
    <property type="entry name" value="MFS general substrate transporter like domains"/>
    <property type="match status" value="1"/>
</dbReference>
<evidence type="ECO:0000313" key="4">
    <source>
        <dbReference type="EMBL" id="EDO32799.1"/>
    </source>
</evidence>
<dbReference type="InterPro" id="IPR050327">
    <property type="entry name" value="Proton-linked_MCT"/>
</dbReference>
<accession>A7SU28</accession>
<dbReference type="InterPro" id="IPR020846">
    <property type="entry name" value="MFS_dom"/>
</dbReference>
<gene>
    <name evidence="4" type="ORF">NEMVEDRAFT_v1g131809</name>
</gene>